<accession>A0A381QS45</accession>
<gene>
    <name evidence="2" type="ORF">METZ01_LOCUS35035</name>
</gene>
<evidence type="ECO:0008006" key="3">
    <source>
        <dbReference type="Google" id="ProtNLM"/>
    </source>
</evidence>
<organism evidence="2">
    <name type="scientific">marine metagenome</name>
    <dbReference type="NCBI Taxonomy" id="408172"/>
    <lineage>
        <taxon>unclassified sequences</taxon>
        <taxon>metagenomes</taxon>
        <taxon>ecological metagenomes</taxon>
    </lineage>
</organism>
<dbReference type="SUPFAM" id="SSF51735">
    <property type="entry name" value="NAD(P)-binding Rossmann-fold domains"/>
    <property type="match status" value="1"/>
</dbReference>
<sequence>MVSMFSLEGKNAAVVGGASGIGEAVATAFAEHGASVLCLDVDIAGALDTAATITEMGGEADAGQLNILDGEAVTAAFESFNVKKGSLDIVVCTPGVNVRKPILEYTDEDIDRVLGVNLKGNAHVIQAAGRIMTSQGSGSIILFSSIRSVVVEPGQSLYAATKAGIVQMVRAAAAELGPSGVRVNAIAPGVIDTPLTAPIKDNPAWYSAYAERNIFKRWAGAREMAGPTVFLASEAASYVTGTVLFADGGWTAIDGRFTPPGM</sequence>
<dbReference type="InterPro" id="IPR020904">
    <property type="entry name" value="Sc_DH/Rdtase_CS"/>
</dbReference>
<dbReference type="FunFam" id="3.40.50.720:FF:000084">
    <property type="entry name" value="Short-chain dehydrogenase reductase"/>
    <property type="match status" value="1"/>
</dbReference>
<proteinExistence type="inferred from homology"/>
<dbReference type="PRINTS" id="PR00080">
    <property type="entry name" value="SDRFAMILY"/>
</dbReference>
<dbReference type="CDD" id="cd05233">
    <property type="entry name" value="SDR_c"/>
    <property type="match status" value="1"/>
</dbReference>
<comment type="similarity">
    <text evidence="1">Belongs to the short-chain dehydrogenases/reductases (SDR) family.</text>
</comment>
<dbReference type="InterPro" id="IPR036291">
    <property type="entry name" value="NAD(P)-bd_dom_sf"/>
</dbReference>
<name>A0A381QS45_9ZZZZ</name>
<reference evidence="2" key="1">
    <citation type="submission" date="2018-05" db="EMBL/GenBank/DDBJ databases">
        <authorList>
            <person name="Lanie J.A."/>
            <person name="Ng W.-L."/>
            <person name="Kazmierczak K.M."/>
            <person name="Andrzejewski T.M."/>
            <person name="Davidsen T.M."/>
            <person name="Wayne K.J."/>
            <person name="Tettelin H."/>
            <person name="Glass J.I."/>
            <person name="Rusch D."/>
            <person name="Podicherti R."/>
            <person name="Tsui H.-C.T."/>
            <person name="Winkler M.E."/>
        </authorList>
    </citation>
    <scope>NUCLEOTIDE SEQUENCE</scope>
</reference>
<protein>
    <recommendedName>
        <fullName evidence="3">3-oxoacyl-ACP reductase</fullName>
    </recommendedName>
</protein>
<dbReference type="GO" id="GO:0016616">
    <property type="term" value="F:oxidoreductase activity, acting on the CH-OH group of donors, NAD or NADP as acceptor"/>
    <property type="evidence" value="ECO:0007669"/>
    <property type="project" value="TreeGrafter"/>
</dbReference>
<dbReference type="GO" id="GO:0030497">
    <property type="term" value="P:fatty acid elongation"/>
    <property type="evidence" value="ECO:0007669"/>
    <property type="project" value="TreeGrafter"/>
</dbReference>
<dbReference type="InterPro" id="IPR002347">
    <property type="entry name" value="SDR_fam"/>
</dbReference>
<dbReference type="EMBL" id="UINC01001494">
    <property type="protein sequence ID" value="SUZ82181.1"/>
    <property type="molecule type" value="Genomic_DNA"/>
</dbReference>
<dbReference type="PROSITE" id="PS00061">
    <property type="entry name" value="ADH_SHORT"/>
    <property type="match status" value="1"/>
</dbReference>
<dbReference type="Gene3D" id="3.40.50.720">
    <property type="entry name" value="NAD(P)-binding Rossmann-like Domain"/>
    <property type="match status" value="1"/>
</dbReference>
<dbReference type="Pfam" id="PF13561">
    <property type="entry name" value="adh_short_C2"/>
    <property type="match status" value="1"/>
</dbReference>
<evidence type="ECO:0000313" key="2">
    <source>
        <dbReference type="EMBL" id="SUZ82181.1"/>
    </source>
</evidence>
<dbReference type="PANTHER" id="PTHR42760:SF40">
    <property type="entry name" value="3-OXOACYL-[ACYL-CARRIER-PROTEIN] REDUCTASE, CHLOROPLASTIC"/>
    <property type="match status" value="1"/>
</dbReference>
<dbReference type="PRINTS" id="PR00081">
    <property type="entry name" value="GDHRDH"/>
</dbReference>
<dbReference type="PANTHER" id="PTHR42760">
    <property type="entry name" value="SHORT-CHAIN DEHYDROGENASES/REDUCTASES FAMILY MEMBER"/>
    <property type="match status" value="1"/>
</dbReference>
<evidence type="ECO:0000256" key="1">
    <source>
        <dbReference type="ARBA" id="ARBA00006484"/>
    </source>
</evidence>
<dbReference type="AlphaFoldDB" id="A0A381QS45"/>